<comment type="caution">
    <text evidence="2">The sequence shown here is derived from an EMBL/GenBank/DDBJ whole genome shotgun (WGS) entry which is preliminary data.</text>
</comment>
<accession>A0A9P5PJ38</accession>
<name>A0A9P5PJ38_9AGAR</name>
<gene>
    <name evidence="2" type="ORF">BDP27DRAFT_169822</name>
</gene>
<dbReference type="EMBL" id="JADNRY010000126">
    <property type="protein sequence ID" value="KAF9064318.1"/>
    <property type="molecule type" value="Genomic_DNA"/>
</dbReference>
<keyword evidence="3" id="KW-1185">Reference proteome</keyword>
<feature type="signal peptide" evidence="1">
    <location>
        <begin position="1"/>
        <end position="25"/>
    </location>
</feature>
<evidence type="ECO:0000313" key="3">
    <source>
        <dbReference type="Proteomes" id="UP000772434"/>
    </source>
</evidence>
<proteinExistence type="predicted"/>
<keyword evidence="1" id="KW-0732">Signal</keyword>
<evidence type="ECO:0008006" key="4">
    <source>
        <dbReference type="Google" id="ProtNLM"/>
    </source>
</evidence>
<feature type="chain" id="PRO_5040325020" description="Secreted protein" evidence="1">
    <location>
        <begin position="26"/>
        <end position="92"/>
    </location>
</feature>
<sequence length="92" mass="10639">MRWATCSSSKWFLLVFRSLVHVTPTTRIEDLNFCEEPQRHFPWTMDSKDKYASSNGSFLVKFTYANIFKCSGHITSSLLMRMPTVLDHASTT</sequence>
<evidence type="ECO:0000256" key="1">
    <source>
        <dbReference type="SAM" id="SignalP"/>
    </source>
</evidence>
<evidence type="ECO:0000313" key="2">
    <source>
        <dbReference type="EMBL" id="KAF9064318.1"/>
    </source>
</evidence>
<dbReference type="AlphaFoldDB" id="A0A9P5PJ38"/>
<protein>
    <recommendedName>
        <fullName evidence="4">Secreted protein</fullName>
    </recommendedName>
</protein>
<dbReference type="Proteomes" id="UP000772434">
    <property type="component" value="Unassembled WGS sequence"/>
</dbReference>
<reference evidence="2" key="1">
    <citation type="submission" date="2020-11" db="EMBL/GenBank/DDBJ databases">
        <authorList>
            <consortium name="DOE Joint Genome Institute"/>
            <person name="Ahrendt S."/>
            <person name="Riley R."/>
            <person name="Andreopoulos W."/>
            <person name="Labutti K."/>
            <person name="Pangilinan J."/>
            <person name="Ruiz-Duenas F.J."/>
            <person name="Barrasa J.M."/>
            <person name="Sanchez-Garcia M."/>
            <person name="Camarero S."/>
            <person name="Miyauchi S."/>
            <person name="Serrano A."/>
            <person name="Linde D."/>
            <person name="Babiker R."/>
            <person name="Drula E."/>
            <person name="Ayuso-Fernandez I."/>
            <person name="Pacheco R."/>
            <person name="Padilla G."/>
            <person name="Ferreira P."/>
            <person name="Barriuso J."/>
            <person name="Kellner H."/>
            <person name="Castanera R."/>
            <person name="Alfaro M."/>
            <person name="Ramirez L."/>
            <person name="Pisabarro A.G."/>
            <person name="Kuo A."/>
            <person name="Tritt A."/>
            <person name="Lipzen A."/>
            <person name="He G."/>
            <person name="Yan M."/>
            <person name="Ng V."/>
            <person name="Cullen D."/>
            <person name="Martin F."/>
            <person name="Rosso M.-N."/>
            <person name="Henrissat B."/>
            <person name="Hibbett D."/>
            <person name="Martinez A.T."/>
            <person name="Grigoriev I.V."/>
        </authorList>
    </citation>
    <scope>NUCLEOTIDE SEQUENCE</scope>
    <source>
        <strain evidence="2">AH 40177</strain>
    </source>
</reference>
<organism evidence="2 3">
    <name type="scientific">Rhodocollybia butyracea</name>
    <dbReference type="NCBI Taxonomy" id="206335"/>
    <lineage>
        <taxon>Eukaryota</taxon>
        <taxon>Fungi</taxon>
        <taxon>Dikarya</taxon>
        <taxon>Basidiomycota</taxon>
        <taxon>Agaricomycotina</taxon>
        <taxon>Agaricomycetes</taxon>
        <taxon>Agaricomycetidae</taxon>
        <taxon>Agaricales</taxon>
        <taxon>Marasmiineae</taxon>
        <taxon>Omphalotaceae</taxon>
        <taxon>Rhodocollybia</taxon>
    </lineage>
</organism>